<dbReference type="KEGG" id="vg:63026106"/>
<dbReference type="EMBL" id="MH976513">
    <property type="protein sequence ID" value="AYR03038.1"/>
    <property type="molecule type" value="Genomic_DNA"/>
</dbReference>
<sequence>MTDQTPAQPIDLDGAIAGVAAEIRVQLRNLMHAFGIPYTETQTPAPAAAPHHLDAMREAWAEGYDDGHANGRRKYDGTPNNPYAKLLDDRREFVRQQVNDGYGTQVDENDDDVLGDENAGWFDAVLDAHDEYLSMQRNFGGADKVRAEQAEARVSELDGVLHRLADIANLRPGRLPVEDGLDGVRTVLERAGYGQRPGGWVPPYSADTALGKIWHVLSHPTTGRPEVTVNSVRDILADMGYHEHVHTRLATAADQRPPYTGPICGAVRIDPDTEVGHSCTLNADHVGDHQHYAGATWSDADLDLPAALCGDPLTLGVVTYACNQLAGHEGRHLDGAYGIAWAYHSDGSVSSWRSL</sequence>
<dbReference type="RefSeq" id="YP_010001601.1">
    <property type="nucleotide sequence ID" value="NC_053234.1"/>
</dbReference>
<protein>
    <submittedName>
        <fullName evidence="1">Uncharacterized protein</fullName>
    </submittedName>
</protein>
<gene>
    <name evidence="1" type="primary">59</name>
    <name evidence="1" type="ORF">SEA_KROOS_59</name>
</gene>
<dbReference type="Proteomes" id="UP000268332">
    <property type="component" value="Segment"/>
</dbReference>
<dbReference type="GeneID" id="63026106"/>
<name>A0A3G3MAC2_9CAUD</name>
<accession>A0A3G3MAC2</accession>
<reference evidence="1 2" key="1">
    <citation type="submission" date="2018-09" db="EMBL/GenBank/DDBJ databases">
        <authorList>
            <person name="Pope W.H."/>
            <person name="Garlena R.A."/>
            <person name="Russell D.A."/>
            <person name="Jacobs-Sera D."/>
            <person name="Hatfull G.F."/>
        </authorList>
    </citation>
    <scope>NUCLEOTIDE SEQUENCE [LARGE SCALE GENOMIC DNA]</scope>
</reference>
<keyword evidence="2" id="KW-1185">Reference proteome</keyword>
<organism evidence="1 2">
    <name type="scientific">Gordonia phage Kroos</name>
    <dbReference type="NCBI Taxonomy" id="2483671"/>
    <lineage>
        <taxon>Viruses</taxon>
        <taxon>Duplodnaviria</taxon>
        <taxon>Heunggongvirae</taxon>
        <taxon>Uroviricota</taxon>
        <taxon>Caudoviricetes</taxon>
        <taxon>Stackebrandtviridae</taxon>
        <taxon>Schenleyvirinae</taxon>
        <taxon>Kroosvirus</taxon>
        <taxon>Kroosvirus kroos</taxon>
    </lineage>
</organism>
<evidence type="ECO:0000313" key="1">
    <source>
        <dbReference type="EMBL" id="AYR03038.1"/>
    </source>
</evidence>
<evidence type="ECO:0000313" key="2">
    <source>
        <dbReference type="Proteomes" id="UP000268332"/>
    </source>
</evidence>
<proteinExistence type="predicted"/>